<comment type="caution">
    <text evidence="1">The sequence shown here is derived from an EMBL/GenBank/DDBJ whole genome shotgun (WGS) entry which is preliminary data.</text>
</comment>
<proteinExistence type="predicted"/>
<dbReference type="Proteomes" id="UP000265566">
    <property type="component" value="Chromosome 3"/>
</dbReference>
<sequence>MSIDTDNSQVVMHYIQSQCNKINGTHHMSRMMLSVTWYIIWK</sequence>
<name>A0A396J702_MEDTR</name>
<dbReference type="EMBL" id="PSQE01000003">
    <property type="protein sequence ID" value="RHN71047.1"/>
    <property type="molecule type" value="Genomic_DNA"/>
</dbReference>
<gene>
    <name evidence="1" type="ORF">MtrunA17_Chr3g0142021</name>
</gene>
<accession>A0A396J702</accession>
<protein>
    <submittedName>
        <fullName evidence="1">Uncharacterized protein</fullName>
    </submittedName>
</protein>
<reference evidence="1" key="1">
    <citation type="journal article" date="2018" name="Nat. Plants">
        <title>Whole-genome landscape of Medicago truncatula symbiotic genes.</title>
        <authorList>
            <person name="Pecrix Y."/>
            <person name="Gamas P."/>
            <person name="Carrere S."/>
        </authorList>
    </citation>
    <scope>NUCLEOTIDE SEQUENCE</scope>
    <source>
        <tissue evidence="1">Leaves</tissue>
    </source>
</reference>
<organism evidence="1">
    <name type="scientific">Medicago truncatula</name>
    <name type="common">Barrel medic</name>
    <name type="synonym">Medicago tribuloides</name>
    <dbReference type="NCBI Taxonomy" id="3880"/>
    <lineage>
        <taxon>Eukaryota</taxon>
        <taxon>Viridiplantae</taxon>
        <taxon>Streptophyta</taxon>
        <taxon>Embryophyta</taxon>
        <taxon>Tracheophyta</taxon>
        <taxon>Spermatophyta</taxon>
        <taxon>Magnoliopsida</taxon>
        <taxon>eudicotyledons</taxon>
        <taxon>Gunneridae</taxon>
        <taxon>Pentapetalae</taxon>
        <taxon>rosids</taxon>
        <taxon>fabids</taxon>
        <taxon>Fabales</taxon>
        <taxon>Fabaceae</taxon>
        <taxon>Papilionoideae</taxon>
        <taxon>50 kb inversion clade</taxon>
        <taxon>NPAAA clade</taxon>
        <taxon>Hologalegina</taxon>
        <taxon>IRL clade</taxon>
        <taxon>Trifolieae</taxon>
        <taxon>Medicago</taxon>
    </lineage>
</organism>
<dbReference type="Gramene" id="rna19690">
    <property type="protein sequence ID" value="RHN71047.1"/>
    <property type="gene ID" value="gene19690"/>
</dbReference>
<dbReference type="AlphaFoldDB" id="A0A396J702"/>
<evidence type="ECO:0000313" key="1">
    <source>
        <dbReference type="EMBL" id="RHN71047.1"/>
    </source>
</evidence>